<protein>
    <recommendedName>
        <fullName evidence="3">Prokaryotic ubiquitin-like protein Pup</fullName>
    </recommendedName>
</protein>
<feature type="compositionally biased region" description="Basic and acidic residues" evidence="1">
    <location>
        <begin position="1"/>
        <end position="16"/>
    </location>
</feature>
<gene>
    <name evidence="2" type="ORF">METZ01_LOCUS21471</name>
</gene>
<dbReference type="AlphaFoldDB" id="A0A381PRC0"/>
<sequence>MAEREQRRRGAPRSEEPEVEEAATNETGQELKAELDDLLDEIDDVLETNAEEFVKNYVQKGGE</sequence>
<dbReference type="EMBL" id="UINC01001039">
    <property type="protein sequence ID" value="SUZ68617.1"/>
    <property type="molecule type" value="Genomic_DNA"/>
</dbReference>
<dbReference type="NCBIfam" id="TIGR03687">
    <property type="entry name" value="pupylate_cterm"/>
    <property type="match status" value="1"/>
</dbReference>
<evidence type="ECO:0008006" key="3">
    <source>
        <dbReference type="Google" id="ProtNLM"/>
    </source>
</evidence>
<name>A0A381PRC0_9ZZZZ</name>
<dbReference type="HAMAP" id="MF_02106">
    <property type="entry name" value="Pup"/>
    <property type="match status" value="1"/>
</dbReference>
<reference evidence="2" key="1">
    <citation type="submission" date="2018-05" db="EMBL/GenBank/DDBJ databases">
        <authorList>
            <person name="Lanie J.A."/>
            <person name="Ng W.-L."/>
            <person name="Kazmierczak K.M."/>
            <person name="Andrzejewski T.M."/>
            <person name="Davidsen T.M."/>
            <person name="Wayne K.J."/>
            <person name="Tettelin H."/>
            <person name="Glass J.I."/>
            <person name="Rusch D."/>
            <person name="Podicherti R."/>
            <person name="Tsui H.-C.T."/>
            <person name="Winkler M.E."/>
        </authorList>
    </citation>
    <scope>NUCLEOTIDE SEQUENCE</scope>
</reference>
<evidence type="ECO:0000313" key="2">
    <source>
        <dbReference type="EMBL" id="SUZ68617.1"/>
    </source>
</evidence>
<evidence type="ECO:0000256" key="1">
    <source>
        <dbReference type="SAM" id="MobiDB-lite"/>
    </source>
</evidence>
<dbReference type="InterPro" id="IPR008515">
    <property type="entry name" value="Ubiquitin-like_Pup"/>
</dbReference>
<dbReference type="Pfam" id="PF05639">
    <property type="entry name" value="Pup"/>
    <property type="match status" value="1"/>
</dbReference>
<dbReference type="GO" id="GO:0070628">
    <property type="term" value="F:proteasome binding"/>
    <property type="evidence" value="ECO:0007669"/>
    <property type="project" value="InterPro"/>
</dbReference>
<dbReference type="GO" id="GO:0019941">
    <property type="term" value="P:modification-dependent protein catabolic process"/>
    <property type="evidence" value="ECO:0007669"/>
    <property type="project" value="InterPro"/>
</dbReference>
<feature type="region of interest" description="Disordered" evidence="1">
    <location>
        <begin position="1"/>
        <end position="30"/>
    </location>
</feature>
<proteinExistence type="inferred from homology"/>
<dbReference type="GO" id="GO:0070490">
    <property type="term" value="P:protein pupylation"/>
    <property type="evidence" value="ECO:0007669"/>
    <property type="project" value="InterPro"/>
</dbReference>
<accession>A0A381PRC0</accession>
<dbReference type="GO" id="GO:0010498">
    <property type="term" value="P:proteasomal protein catabolic process"/>
    <property type="evidence" value="ECO:0007669"/>
    <property type="project" value="InterPro"/>
</dbReference>
<dbReference type="GO" id="GO:0031386">
    <property type="term" value="F:protein tag activity"/>
    <property type="evidence" value="ECO:0007669"/>
    <property type="project" value="InterPro"/>
</dbReference>
<organism evidence="2">
    <name type="scientific">marine metagenome</name>
    <dbReference type="NCBI Taxonomy" id="408172"/>
    <lineage>
        <taxon>unclassified sequences</taxon>
        <taxon>metagenomes</taxon>
        <taxon>ecological metagenomes</taxon>
    </lineage>
</organism>